<keyword evidence="1" id="KW-0732">Signal</keyword>
<feature type="chain" id="PRO_5031102053" description="DUF4148 domain-containing protein" evidence="1">
    <location>
        <begin position="22"/>
        <end position="78"/>
    </location>
</feature>
<sequence>MKTSIIALALAASAFTGIAHAAVPAGESADKSSIVQSAATYASRNSAMAKTRADVRQELVQAQNDGQLANLRVLYRGS</sequence>
<accession>A0A7Z7I4J8</accession>
<dbReference type="OrthoDB" id="9115139at2"/>
<name>A0A7Z7I4J8_9BURK</name>
<dbReference type="InterPro" id="IPR025421">
    <property type="entry name" value="DUF4148"/>
</dbReference>
<dbReference type="EMBL" id="OCSU01000001">
    <property type="protein sequence ID" value="SOE62083.1"/>
    <property type="molecule type" value="Genomic_DNA"/>
</dbReference>
<keyword evidence="3" id="KW-1185">Reference proteome</keyword>
<evidence type="ECO:0000256" key="1">
    <source>
        <dbReference type="SAM" id="SignalP"/>
    </source>
</evidence>
<dbReference type="Pfam" id="PF13663">
    <property type="entry name" value="DUF4148"/>
    <property type="match status" value="1"/>
</dbReference>
<gene>
    <name evidence="2" type="ORF">SAMN05446927_2241</name>
</gene>
<reference evidence="2 3" key="1">
    <citation type="submission" date="2017-09" db="EMBL/GenBank/DDBJ databases">
        <authorList>
            <person name="Varghese N."/>
            <person name="Submissions S."/>
        </authorList>
    </citation>
    <scope>NUCLEOTIDE SEQUENCE [LARGE SCALE GENOMIC DNA]</scope>
    <source>
        <strain evidence="2 3">OK806</strain>
    </source>
</reference>
<evidence type="ECO:0000313" key="3">
    <source>
        <dbReference type="Proteomes" id="UP000219522"/>
    </source>
</evidence>
<evidence type="ECO:0000313" key="2">
    <source>
        <dbReference type="EMBL" id="SOE62083.1"/>
    </source>
</evidence>
<organism evidence="2 3">
    <name type="scientific">Caballeronia arationis</name>
    <dbReference type="NCBI Taxonomy" id="1777142"/>
    <lineage>
        <taxon>Bacteria</taxon>
        <taxon>Pseudomonadati</taxon>
        <taxon>Pseudomonadota</taxon>
        <taxon>Betaproteobacteria</taxon>
        <taxon>Burkholderiales</taxon>
        <taxon>Burkholderiaceae</taxon>
        <taxon>Caballeronia</taxon>
    </lineage>
</organism>
<comment type="caution">
    <text evidence="2">The sequence shown here is derived from an EMBL/GenBank/DDBJ whole genome shotgun (WGS) entry which is preliminary data.</text>
</comment>
<dbReference type="RefSeq" id="WP_062642014.1">
    <property type="nucleotide sequence ID" value="NZ_FCOG02000127.1"/>
</dbReference>
<protein>
    <recommendedName>
        <fullName evidence="4">DUF4148 domain-containing protein</fullName>
    </recommendedName>
</protein>
<feature type="signal peptide" evidence="1">
    <location>
        <begin position="1"/>
        <end position="21"/>
    </location>
</feature>
<dbReference type="AlphaFoldDB" id="A0A7Z7I4J8"/>
<evidence type="ECO:0008006" key="4">
    <source>
        <dbReference type="Google" id="ProtNLM"/>
    </source>
</evidence>
<dbReference type="Proteomes" id="UP000219522">
    <property type="component" value="Unassembled WGS sequence"/>
</dbReference>
<proteinExistence type="predicted"/>